<evidence type="ECO:0000313" key="1">
    <source>
        <dbReference type="EMBL" id="AOT71814.1"/>
    </source>
</evidence>
<keyword evidence="2" id="KW-1185">Reference proteome</keyword>
<proteinExistence type="predicted"/>
<dbReference type="STRING" id="1424294.Gferi_21120"/>
<organism evidence="1 2">
    <name type="scientific">Geosporobacter ferrireducens</name>
    <dbReference type="NCBI Taxonomy" id="1424294"/>
    <lineage>
        <taxon>Bacteria</taxon>
        <taxon>Bacillati</taxon>
        <taxon>Bacillota</taxon>
        <taxon>Clostridia</taxon>
        <taxon>Peptostreptococcales</taxon>
        <taxon>Thermotaleaceae</taxon>
        <taxon>Geosporobacter</taxon>
    </lineage>
</organism>
<protein>
    <submittedName>
        <fullName evidence="1">Uncharacterized protein</fullName>
    </submittedName>
</protein>
<sequence length="106" mass="12842">MTKNVDESTYQYVVDILSREIMEMVETRNILASRALEYFEPEVHEIIESRCCDKQKIEELLDRLLDYCFNEQILLLYRKLCRYYYQIDPAATVGYVNAYRDMWDCE</sequence>
<evidence type="ECO:0000313" key="2">
    <source>
        <dbReference type="Proteomes" id="UP000095743"/>
    </source>
</evidence>
<gene>
    <name evidence="1" type="ORF">Gferi_21120</name>
</gene>
<dbReference type="EMBL" id="CP017269">
    <property type="protein sequence ID" value="AOT71814.1"/>
    <property type="molecule type" value="Genomic_DNA"/>
</dbReference>
<name>A0A1D8GLM6_9FIRM</name>
<dbReference type="KEGG" id="gfe:Gferi_21120"/>
<dbReference type="Proteomes" id="UP000095743">
    <property type="component" value="Chromosome"/>
</dbReference>
<dbReference type="RefSeq" id="WP_069980034.1">
    <property type="nucleotide sequence ID" value="NZ_CP017269.1"/>
</dbReference>
<dbReference type="AlphaFoldDB" id="A0A1D8GLM6"/>
<reference evidence="1 2" key="1">
    <citation type="submission" date="2016-09" db="EMBL/GenBank/DDBJ databases">
        <title>Genomic analysis reveals versatility of anaerobic energy metabolism of Geosporobacter ferrireducens IRF9 of phylum Firmicutes.</title>
        <authorList>
            <person name="Kim S.-J."/>
        </authorList>
    </citation>
    <scope>NUCLEOTIDE SEQUENCE [LARGE SCALE GENOMIC DNA]</scope>
    <source>
        <strain evidence="1 2">IRF9</strain>
    </source>
</reference>
<dbReference type="OrthoDB" id="1986024at2"/>
<accession>A0A1D8GLM6</accession>